<proteinExistence type="predicted"/>
<sequence>MSRPTKYEGSHNRFVRLFIKTTFPKDATGRPSVKYLKHGVGCYLAVEALIMSVWKGTLGTGGRVEAEEGDTSREC</sequence>
<organism evidence="1 2">
    <name type="scientific">Fusarium culmorum</name>
    <dbReference type="NCBI Taxonomy" id="5516"/>
    <lineage>
        <taxon>Eukaryota</taxon>
        <taxon>Fungi</taxon>
        <taxon>Dikarya</taxon>
        <taxon>Ascomycota</taxon>
        <taxon>Pezizomycotina</taxon>
        <taxon>Sordariomycetes</taxon>
        <taxon>Hypocreomycetidae</taxon>
        <taxon>Hypocreales</taxon>
        <taxon>Nectriaceae</taxon>
        <taxon>Fusarium</taxon>
    </lineage>
</organism>
<name>A0A2T4HCA8_FUSCU</name>
<dbReference type="EMBL" id="PVEM01000001">
    <property type="protein sequence ID" value="PTD13436.1"/>
    <property type="molecule type" value="Genomic_DNA"/>
</dbReference>
<dbReference type="Proteomes" id="UP000241587">
    <property type="component" value="Unassembled WGS sequence"/>
</dbReference>
<comment type="caution">
    <text evidence="1">The sequence shown here is derived from an EMBL/GenBank/DDBJ whole genome shotgun (WGS) entry which is preliminary data.</text>
</comment>
<dbReference type="AlphaFoldDB" id="A0A2T4HCA8"/>
<accession>A0A2T4HCA8</accession>
<evidence type="ECO:0000313" key="1">
    <source>
        <dbReference type="EMBL" id="PTD13436.1"/>
    </source>
</evidence>
<evidence type="ECO:0000313" key="2">
    <source>
        <dbReference type="Proteomes" id="UP000241587"/>
    </source>
</evidence>
<keyword evidence="2" id="KW-1185">Reference proteome</keyword>
<reference evidence="1 2" key="1">
    <citation type="submission" date="2018-02" db="EMBL/GenBank/DDBJ databases">
        <title>Fusarium culmorum secondary metabolites in fungal-bacterial-plant interactions.</title>
        <authorList>
            <person name="Schmidt R."/>
        </authorList>
    </citation>
    <scope>NUCLEOTIDE SEQUENCE [LARGE SCALE GENOMIC DNA]</scope>
    <source>
        <strain evidence="1 2">PV</strain>
    </source>
</reference>
<protein>
    <submittedName>
        <fullName evidence="1">Uncharacterized protein</fullName>
    </submittedName>
</protein>
<gene>
    <name evidence="1" type="ORF">FCULG_00005074</name>
</gene>